<dbReference type="SMART" id="SM00353">
    <property type="entry name" value="HLH"/>
    <property type="match status" value="1"/>
</dbReference>
<dbReference type="GO" id="GO:0046983">
    <property type="term" value="F:protein dimerization activity"/>
    <property type="evidence" value="ECO:0007669"/>
    <property type="project" value="InterPro"/>
</dbReference>
<evidence type="ECO:0000256" key="4">
    <source>
        <dbReference type="ARBA" id="ARBA00023125"/>
    </source>
</evidence>
<feature type="compositionally biased region" description="Low complexity" evidence="7">
    <location>
        <begin position="296"/>
        <end position="308"/>
    </location>
</feature>
<evidence type="ECO:0000259" key="8">
    <source>
        <dbReference type="PROSITE" id="PS50888"/>
    </source>
</evidence>
<dbReference type="PANTHER" id="PTHR19290:SF102">
    <property type="entry name" value="TRANSCRIPTION FACTOR ATOH8"/>
    <property type="match status" value="1"/>
</dbReference>
<evidence type="ECO:0000256" key="3">
    <source>
        <dbReference type="ARBA" id="ARBA00023015"/>
    </source>
</evidence>
<dbReference type="PANTHER" id="PTHR19290">
    <property type="entry name" value="BASIC HELIX-LOOP-HELIX PROTEIN NEUROGENIN-RELATED"/>
    <property type="match status" value="1"/>
</dbReference>
<dbReference type="GO" id="GO:0016607">
    <property type="term" value="C:nuclear speck"/>
    <property type="evidence" value="ECO:0007669"/>
    <property type="project" value="UniProtKB-SubCell"/>
</dbReference>
<feature type="compositionally biased region" description="Low complexity" evidence="7">
    <location>
        <begin position="356"/>
        <end position="368"/>
    </location>
</feature>
<feature type="compositionally biased region" description="Low complexity" evidence="7">
    <location>
        <begin position="78"/>
        <end position="102"/>
    </location>
</feature>
<dbReference type="Pfam" id="PF00010">
    <property type="entry name" value="HLH"/>
    <property type="match status" value="1"/>
</dbReference>
<dbReference type="CDD" id="cd11421">
    <property type="entry name" value="bHLH_TS_ATOH8"/>
    <property type="match status" value="1"/>
</dbReference>
<reference evidence="9" key="1">
    <citation type="submission" date="2018-01" db="EMBL/GenBank/DDBJ databases">
        <title>An insight into the sialome of Amazonian anophelines.</title>
        <authorList>
            <person name="Ribeiro J.M."/>
            <person name="Scarpassa V."/>
            <person name="Calvo E."/>
        </authorList>
    </citation>
    <scope>NUCLEOTIDE SEQUENCE</scope>
</reference>
<dbReference type="GO" id="GO:0070888">
    <property type="term" value="F:E-box binding"/>
    <property type="evidence" value="ECO:0007669"/>
    <property type="project" value="TreeGrafter"/>
</dbReference>
<keyword evidence="6" id="KW-0539">Nucleus</keyword>
<feature type="domain" description="BHLH" evidence="8">
    <location>
        <begin position="377"/>
        <end position="429"/>
    </location>
</feature>
<dbReference type="InterPro" id="IPR036638">
    <property type="entry name" value="HLH_DNA-bd_sf"/>
</dbReference>
<dbReference type="GO" id="GO:0003700">
    <property type="term" value="F:DNA-binding transcription factor activity"/>
    <property type="evidence" value="ECO:0007669"/>
    <property type="project" value="InterPro"/>
</dbReference>
<dbReference type="Gene3D" id="4.10.280.10">
    <property type="entry name" value="Helix-loop-helix DNA-binding domain"/>
    <property type="match status" value="1"/>
</dbReference>
<dbReference type="GO" id="GO:0005737">
    <property type="term" value="C:cytoplasm"/>
    <property type="evidence" value="ECO:0007669"/>
    <property type="project" value="UniProtKB-SubCell"/>
</dbReference>
<dbReference type="PROSITE" id="PS50888">
    <property type="entry name" value="BHLH"/>
    <property type="match status" value="1"/>
</dbReference>
<sequence length="469" mass="51385">MWSEAMSSLAKMYPKLSPVELSAILMKGAAMSASLERDSGFNSGSSEHEDDLKSLDQSSRDGLISPENSSEDSVEVKLPSSSPSTTSTTATTTPVTSSLSAPQSVAVALVKNKRKSSEPLRVVAETELLAPLKKRIRYDHTKHQQDAAPAVRQTTRDDDDERGDTEEVDEERSVSRTAATSPFRPWAPEAGHTQGGGGPAVAPASPFPYPADLLVRHPAVTTLHRPPFSTSPVDQQQQPLALVSKKSSTNGVEQCHGVGSPSRASQSPVRRISECTSHSEEEMAGEMALQRKLQLLHHQQQQQQQQQQQHHHPSHYQHEEFVAPHAPPSIDDGRSNDSMTDHEHHQQQQHGGHGKGSSSASSSSAIHSRNYKNMTRERRIEANARERTRVHTISAAYEKLRHAIPAYSNAQKLSKLSILRIACSYILTLSRMAGEDYSEDGSEPSIADCVAMVTQTIQTEGKIRKKKDE</sequence>
<proteinExistence type="predicted"/>
<evidence type="ECO:0000256" key="7">
    <source>
        <dbReference type="SAM" id="MobiDB-lite"/>
    </source>
</evidence>
<dbReference type="AlphaFoldDB" id="A0A2M4CR66"/>
<keyword evidence="3" id="KW-0805">Transcription regulation</keyword>
<dbReference type="VEuPathDB" id="VectorBase:ADAR2_010351"/>
<protein>
    <submittedName>
        <fullName evidence="9">Putative transcription factor atonal</fullName>
    </submittedName>
</protein>
<dbReference type="InterPro" id="IPR050359">
    <property type="entry name" value="bHLH_transcription_factors"/>
</dbReference>
<dbReference type="EMBL" id="GGFL01003493">
    <property type="protein sequence ID" value="MBW67671.1"/>
    <property type="molecule type" value="Transcribed_RNA"/>
</dbReference>
<feature type="compositionally biased region" description="Basic and acidic residues" evidence="7">
    <location>
        <begin position="271"/>
        <end position="281"/>
    </location>
</feature>
<feature type="region of interest" description="Disordered" evidence="7">
    <location>
        <begin position="135"/>
        <end position="207"/>
    </location>
</feature>
<feature type="compositionally biased region" description="Acidic residues" evidence="7">
    <location>
        <begin position="157"/>
        <end position="170"/>
    </location>
</feature>
<evidence type="ECO:0000256" key="2">
    <source>
        <dbReference type="ARBA" id="ARBA00004496"/>
    </source>
</evidence>
<evidence type="ECO:0000256" key="1">
    <source>
        <dbReference type="ARBA" id="ARBA00004324"/>
    </source>
</evidence>
<dbReference type="SUPFAM" id="SSF47459">
    <property type="entry name" value="HLH, helix-loop-helix DNA-binding domain"/>
    <property type="match status" value="1"/>
</dbReference>
<accession>A0A2M4CR66</accession>
<feature type="region of interest" description="Disordered" evidence="7">
    <location>
        <begin position="35"/>
        <end position="104"/>
    </location>
</feature>
<keyword evidence="5" id="KW-0804">Transcription</keyword>
<feature type="compositionally biased region" description="Basic and acidic residues" evidence="7">
    <location>
        <begin position="331"/>
        <end position="346"/>
    </location>
</feature>
<keyword evidence="4" id="KW-0238">DNA-binding</keyword>
<name>A0A2M4CR66_ANODA</name>
<organism evidence="9">
    <name type="scientific">Anopheles darlingi</name>
    <name type="common">Mosquito</name>
    <dbReference type="NCBI Taxonomy" id="43151"/>
    <lineage>
        <taxon>Eukaryota</taxon>
        <taxon>Metazoa</taxon>
        <taxon>Ecdysozoa</taxon>
        <taxon>Arthropoda</taxon>
        <taxon>Hexapoda</taxon>
        <taxon>Insecta</taxon>
        <taxon>Pterygota</taxon>
        <taxon>Neoptera</taxon>
        <taxon>Endopterygota</taxon>
        <taxon>Diptera</taxon>
        <taxon>Nematocera</taxon>
        <taxon>Culicoidea</taxon>
        <taxon>Culicidae</taxon>
        <taxon>Anophelinae</taxon>
        <taxon>Anopheles</taxon>
    </lineage>
</organism>
<evidence type="ECO:0000256" key="6">
    <source>
        <dbReference type="ARBA" id="ARBA00023242"/>
    </source>
</evidence>
<feature type="region of interest" description="Disordered" evidence="7">
    <location>
        <begin position="244"/>
        <end position="379"/>
    </location>
</feature>
<comment type="subcellular location">
    <subcellularLocation>
        <location evidence="2">Cytoplasm</location>
    </subcellularLocation>
    <subcellularLocation>
        <location evidence="1">Nucleus speckle</location>
    </subcellularLocation>
</comment>
<dbReference type="GO" id="GO:0009653">
    <property type="term" value="P:anatomical structure morphogenesis"/>
    <property type="evidence" value="ECO:0007669"/>
    <property type="project" value="TreeGrafter"/>
</dbReference>
<dbReference type="FunFam" id="4.10.280.10:FF:000052">
    <property type="entry name" value="Protein atonal homolog 8"/>
    <property type="match status" value="1"/>
</dbReference>
<dbReference type="InterPro" id="IPR011598">
    <property type="entry name" value="bHLH_dom"/>
</dbReference>
<dbReference type="InterPro" id="IPR032660">
    <property type="entry name" value="ATOH8_bHLH"/>
</dbReference>
<dbReference type="GO" id="GO:0045944">
    <property type="term" value="P:positive regulation of transcription by RNA polymerase II"/>
    <property type="evidence" value="ECO:0007669"/>
    <property type="project" value="TreeGrafter"/>
</dbReference>
<evidence type="ECO:0000256" key="5">
    <source>
        <dbReference type="ARBA" id="ARBA00023163"/>
    </source>
</evidence>
<evidence type="ECO:0000313" key="9">
    <source>
        <dbReference type="EMBL" id="MBW67671.1"/>
    </source>
</evidence>